<protein>
    <submittedName>
        <fullName evidence="3">RND family efflux transporter MFP subunit</fullName>
    </submittedName>
</protein>
<dbReference type="SUPFAM" id="SSF111369">
    <property type="entry name" value="HlyD-like secretion proteins"/>
    <property type="match status" value="1"/>
</dbReference>
<dbReference type="EMBL" id="RKHR01000003">
    <property type="protein sequence ID" value="ROS04830.1"/>
    <property type="molecule type" value="Genomic_DNA"/>
</dbReference>
<organism evidence="3 4">
    <name type="scientific">Sinobacterium caligoides</name>
    <dbReference type="NCBI Taxonomy" id="933926"/>
    <lineage>
        <taxon>Bacteria</taxon>
        <taxon>Pseudomonadati</taxon>
        <taxon>Pseudomonadota</taxon>
        <taxon>Gammaproteobacteria</taxon>
        <taxon>Cellvibrionales</taxon>
        <taxon>Spongiibacteraceae</taxon>
        <taxon>Sinobacterium</taxon>
    </lineage>
</organism>
<comment type="caution">
    <text evidence="3">The sequence shown here is derived from an EMBL/GenBank/DDBJ whole genome shotgun (WGS) entry which is preliminary data.</text>
</comment>
<dbReference type="InterPro" id="IPR006143">
    <property type="entry name" value="RND_pump_MFP"/>
</dbReference>
<reference evidence="3 4" key="1">
    <citation type="submission" date="2018-11" db="EMBL/GenBank/DDBJ databases">
        <title>Genomic Encyclopedia of Type Strains, Phase IV (KMG-IV): sequencing the most valuable type-strain genomes for metagenomic binning, comparative biology and taxonomic classification.</title>
        <authorList>
            <person name="Goeker M."/>
        </authorList>
    </citation>
    <scope>NUCLEOTIDE SEQUENCE [LARGE SCALE GENOMIC DNA]</scope>
    <source>
        <strain evidence="3 4">DSM 100316</strain>
    </source>
</reference>
<dbReference type="PANTHER" id="PTHR30469">
    <property type="entry name" value="MULTIDRUG RESISTANCE PROTEIN MDTA"/>
    <property type="match status" value="1"/>
</dbReference>
<dbReference type="GO" id="GO:0015562">
    <property type="term" value="F:efflux transmembrane transporter activity"/>
    <property type="evidence" value="ECO:0007669"/>
    <property type="project" value="TreeGrafter"/>
</dbReference>
<gene>
    <name evidence="3" type="ORF">EDC56_0343</name>
</gene>
<dbReference type="Gene3D" id="2.40.30.170">
    <property type="match status" value="1"/>
</dbReference>
<evidence type="ECO:0000313" key="3">
    <source>
        <dbReference type="EMBL" id="ROS04830.1"/>
    </source>
</evidence>
<sequence length="268" mass="29484">MGKVALCVFLFFYSVNLLAGPENSYDCLVEPWKRVEISFDDTGLIEHIGVARSQRVEKGQELARLESGVEQATVELRKSKAAMNEAVSLASANLQFARRNLARIEGLYNKKAVPFSVFDEAKTEVLVSEQQLKTAENNKHLATLDLAIARQGLQRRTVVSPIDGVVVKLIRSEGEYVKDEPIMLLEQLSLLRVKVLLPVSEFSKISVGEAAAVSLQEPMNGVERDAKVVMVDRGIDVASGTFGVHLELVNDDFSIPSGLKCHVKFQGS</sequence>
<evidence type="ECO:0000256" key="1">
    <source>
        <dbReference type="ARBA" id="ARBA00009477"/>
    </source>
</evidence>
<comment type="similarity">
    <text evidence="1">Belongs to the membrane fusion protein (MFP) (TC 8.A.1) family.</text>
</comment>
<dbReference type="AlphaFoldDB" id="A0A3N2DYA1"/>
<dbReference type="NCBIfam" id="TIGR01730">
    <property type="entry name" value="RND_mfp"/>
    <property type="match status" value="1"/>
</dbReference>
<evidence type="ECO:0000256" key="2">
    <source>
        <dbReference type="SAM" id="SignalP"/>
    </source>
</evidence>
<dbReference type="GO" id="GO:1990281">
    <property type="term" value="C:efflux pump complex"/>
    <property type="evidence" value="ECO:0007669"/>
    <property type="project" value="TreeGrafter"/>
</dbReference>
<dbReference type="RefSeq" id="WP_123710796.1">
    <property type="nucleotide sequence ID" value="NZ_RKHR01000003.1"/>
</dbReference>
<keyword evidence="2" id="KW-0732">Signal</keyword>
<name>A0A3N2DYA1_9GAMM</name>
<dbReference type="OrthoDB" id="9791520at2"/>
<dbReference type="Proteomes" id="UP000275394">
    <property type="component" value="Unassembled WGS sequence"/>
</dbReference>
<feature type="chain" id="PRO_5017960387" evidence="2">
    <location>
        <begin position="20"/>
        <end position="268"/>
    </location>
</feature>
<evidence type="ECO:0000313" key="4">
    <source>
        <dbReference type="Proteomes" id="UP000275394"/>
    </source>
</evidence>
<keyword evidence="4" id="KW-1185">Reference proteome</keyword>
<feature type="signal peptide" evidence="2">
    <location>
        <begin position="1"/>
        <end position="19"/>
    </location>
</feature>
<proteinExistence type="inferred from homology"/>
<dbReference type="Gene3D" id="2.40.50.100">
    <property type="match status" value="1"/>
</dbReference>
<accession>A0A3N2DYA1</accession>
<dbReference type="Gene3D" id="1.10.287.470">
    <property type="entry name" value="Helix hairpin bin"/>
    <property type="match status" value="1"/>
</dbReference>